<evidence type="ECO:0000313" key="1">
    <source>
        <dbReference type="EMBL" id="MDX3136996.1"/>
    </source>
</evidence>
<dbReference type="EMBL" id="JARAWN010000750">
    <property type="protein sequence ID" value="MDX3136996.1"/>
    <property type="molecule type" value="Genomic_DNA"/>
</dbReference>
<sequence>MRFPPFDDRGTLTTIELEALRSLHGAYMTARYEWQSAVAIWDRLYTALDLTELRAQERPPLRYYEEALHEIGNGAHEYERRMALITWRYAASAAVLGITVLERVARAKPPLTASVVKELCQEPTLGRLREALAVPAADFMPARERSFGDERKEMAERWADLRDGVDTAIETVVGIAQDEGAAHPRTKEEAAGCLMTEHSPSWTDPVYQGILEPLLVVAEEVPFGISRIIRGR</sequence>
<dbReference type="AlphaFoldDB" id="A0AAJ2USE4"/>
<accession>A0AAJ2USE4</accession>
<protein>
    <submittedName>
        <fullName evidence="1">Uncharacterized protein</fullName>
    </submittedName>
</protein>
<name>A0AAJ2USE4_9ACTN</name>
<dbReference type="RefSeq" id="WP_319700294.1">
    <property type="nucleotide sequence ID" value="NZ_JARAWN010000750.1"/>
</dbReference>
<organism evidence="1 2">
    <name type="scientific">Streptomyces europaeiscabiei</name>
    <dbReference type="NCBI Taxonomy" id="146819"/>
    <lineage>
        <taxon>Bacteria</taxon>
        <taxon>Bacillati</taxon>
        <taxon>Actinomycetota</taxon>
        <taxon>Actinomycetes</taxon>
        <taxon>Kitasatosporales</taxon>
        <taxon>Streptomycetaceae</taxon>
        <taxon>Streptomyces</taxon>
    </lineage>
</organism>
<proteinExistence type="predicted"/>
<comment type="caution">
    <text evidence="1">The sequence shown here is derived from an EMBL/GenBank/DDBJ whole genome shotgun (WGS) entry which is preliminary data.</text>
</comment>
<reference evidence="1" key="1">
    <citation type="journal article" date="2023" name="Microb. Genom.">
        <title>Mesoterricola silvestris gen. nov., sp. nov., Mesoterricola sediminis sp. nov., Geothrix oryzae sp. nov., Geothrix edaphica sp. nov., Geothrix rubra sp. nov., and Geothrix limicola sp. nov., six novel members of Acidobacteriota isolated from soils.</title>
        <authorList>
            <person name="Weisberg A.J."/>
            <person name="Pearce E."/>
            <person name="Kramer C.G."/>
            <person name="Chang J.H."/>
            <person name="Clarke C.R."/>
        </authorList>
    </citation>
    <scope>NUCLEOTIDE SEQUENCE</scope>
    <source>
        <strain evidence="1">ND06-05F</strain>
    </source>
</reference>
<evidence type="ECO:0000313" key="2">
    <source>
        <dbReference type="Proteomes" id="UP001273589"/>
    </source>
</evidence>
<gene>
    <name evidence="1" type="ORF">PV367_46060</name>
</gene>
<dbReference type="Proteomes" id="UP001273589">
    <property type="component" value="Unassembled WGS sequence"/>
</dbReference>